<dbReference type="InterPro" id="IPR012666">
    <property type="entry name" value="CbtA_put"/>
</dbReference>
<keyword evidence="2" id="KW-0812">Transmembrane</keyword>
<comment type="caution">
    <text evidence="3">The sequence shown here is derived from an EMBL/GenBank/DDBJ whole genome shotgun (WGS) entry which is preliminary data.</text>
</comment>
<feature type="transmembrane region" description="Helical" evidence="2">
    <location>
        <begin position="20"/>
        <end position="38"/>
    </location>
</feature>
<gene>
    <name evidence="3" type="ORF">JW592_05045</name>
</gene>
<dbReference type="Pfam" id="PF09490">
    <property type="entry name" value="CbtA"/>
    <property type="match status" value="1"/>
</dbReference>
<feature type="transmembrane region" description="Helical" evidence="2">
    <location>
        <begin position="121"/>
        <end position="141"/>
    </location>
</feature>
<dbReference type="EMBL" id="JAFFZN010000003">
    <property type="protein sequence ID" value="MBO8184844.1"/>
    <property type="molecule type" value="Genomic_DNA"/>
</dbReference>
<feature type="transmembrane region" description="Helical" evidence="2">
    <location>
        <begin position="161"/>
        <end position="180"/>
    </location>
</feature>
<feature type="transmembrane region" description="Helical" evidence="2">
    <location>
        <begin position="85"/>
        <end position="109"/>
    </location>
</feature>
<feature type="region of interest" description="Disordered" evidence="1">
    <location>
        <begin position="53"/>
        <end position="72"/>
    </location>
</feature>
<protein>
    <submittedName>
        <fullName evidence="3">CbtA family protein</fullName>
    </submittedName>
</protein>
<name>A0ABS3WNZ3_9ACTN</name>
<keyword evidence="2" id="KW-0472">Membrane</keyword>
<accession>A0ABS3WNZ3</accession>
<evidence type="ECO:0000313" key="4">
    <source>
        <dbReference type="Proteomes" id="UP001518976"/>
    </source>
</evidence>
<feature type="transmembrane region" description="Helical" evidence="2">
    <location>
        <begin position="232"/>
        <end position="253"/>
    </location>
</feature>
<organism evidence="3 4">
    <name type="scientific">Streptomyces spirodelae</name>
    <dbReference type="NCBI Taxonomy" id="2812904"/>
    <lineage>
        <taxon>Bacteria</taxon>
        <taxon>Bacillati</taxon>
        <taxon>Actinomycetota</taxon>
        <taxon>Actinomycetes</taxon>
        <taxon>Kitasatosporales</taxon>
        <taxon>Streptomycetaceae</taxon>
        <taxon>Streptomyces</taxon>
    </lineage>
</organism>
<evidence type="ECO:0000256" key="1">
    <source>
        <dbReference type="SAM" id="MobiDB-lite"/>
    </source>
</evidence>
<dbReference type="RefSeq" id="WP_209263644.1">
    <property type="nucleotide sequence ID" value="NZ_JAFFZN010000003.1"/>
</dbReference>
<keyword evidence="4" id="KW-1185">Reference proteome</keyword>
<proteinExistence type="predicted"/>
<evidence type="ECO:0000256" key="2">
    <source>
        <dbReference type="SAM" id="Phobius"/>
    </source>
</evidence>
<sequence length="272" mass="27918">MSVSAQPTPYPLLPMLGRGLAAGGIAGLASGLFALLLAEPLMDRAIRLEEKRAAAETAAHTHSGHSGHSHAAEAEELFSRSTQHLGLVVTAVVAGLAIGVFFTLAHALVHRSAPRDDGRGWQRAMGLAGAGFLALSLLPALRYPANPPGVGDGGTVTERQGLWVAALVIGVLGMVLAHQVHQRLGQAGHGLPVRQSGAAAAVVATLAALFLLPDNPDAVPVSATLLWDFRVLSLGGHLVLWAVLGAAFAAPALRGQQRPADGEKPVARQTAA</sequence>
<feature type="transmembrane region" description="Helical" evidence="2">
    <location>
        <begin position="192"/>
        <end position="212"/>
    </location>
</feature>
<reference evidence="3 4" key="1">
    <citation type="submission" date="2021-02" db="EMBL/GenBank/DDBJ databases">
        <title>Streptomyces spirodelae sp. nov., isolated from duckweed.</title>
        <authorList>
            <person name="Saimee Y."/>
            <person name="Duangmal K."/>
        </authorList>
    </citation>
    <scope>NUCLEOTIDE SEQUENCE [LARGE SCALE GENOMIC DNA]</scope>
    <source>
        <strain evidence="3 4">DW4-2</strain>
    </source>
</reference>
<keyword evidence="2" id="KW-1133">Transmembrane helix</keyword>
<dbReference type="Proteomes" id="UP001518976">
    <property type="component" value="Unassembled WGS sequence"/>
</dbReference>
<evidence type="ECO:0000313" key="3">
    <source>
        <dbReference type="EMBL" id="MBO8184844.1"/>
    </source>
</evidence>